<dbReference type="EC" id="4.2.1.24" evidence="3 13"/>
<dbReference type="GO" id="GO:0008270">
    <property type="term" value="F:zinc ion binding"/>
    <property type="evidence" value="ECO:0007669"/>
    <property type="project" value="TreeGrafter"/>
</dbReference>
<dbReference type="Proteomes" id="UP000054859">
    <property type="component" value="Unassembled WGS sequence"/>
</dbReference>
<protein>
    <recommendedName>
        <fullName evidence="4 13">Delta-aminolevulinic acid dehydratase</fullName>
        <ecNumber evidence="3 13">4.2.1.24</ecNumber>
    </recommendedName>
</protein>
<evidence type="ECO:0000256" key="5">
    <source>
        <dbReference type="ARBA" id="ARBA00023133"/>
    </source>
</evidence>
<feature type="active site" description="Schiff-base intermediate with substrate" evidence="9">
    <location>
        <position position="197"/>
    </location>
</feature>
<evidence type="ECO:0000256" key="14">
    <source>
        <dbReference type="RuleBase" id="RU004161"/>
    </source>
</evidence>
<feature type="binding site" evidence="10">
    <location>
        <position position="316"/>
    </location>
    <ligand>
        <name>5-aminolevulinate</name>
        <dbReference type="ChEBI" id="CHEBI:356416"/>
        <label>2</label>
    </ligand>
</feature>
<dbReference type="GO" id="GO:0006782">
    <property type="term" value="P:protoporphyrinogen IX biosynthetic process"/>
    <property type="evidence" value="ECO:0007669"/>
    <property type="project" value="UniProtKB-UniPathway"/>
</dbReference>
<feature type="binding site" evidence="11">
    <location>
        <position position="124"/>
    </location>
    <ligand>
        <name>Zn(2+)</name>
        <dbReference type="ChEBI" id="CHEBI:29105"/>
        <note>catalytic</note>
    </ligand>
</feature>
<comment type="catalytic activity">
    <reaction evidence="8 13">
        <text>2 5-aminolevulinate = porphobilinogen + 2 H2O + H(+)</text>
        <dbReference type="Rhea" id="RHEA:24064"/>
        <dbReference type="ChEBI" id="CHEBI:15377"/>
        <dbReference type="ChEBI" id="CHEBI:15378"/>
        <dbReference type="ChEBI" id="CHEBI:58126"/>
        <dbReference type="ChEBI" id="CHEBI:356416"/>
        <dbReference type="EC" id="4.2.1.24"/>
    </reaction>
</comment>
<gene>
    <name evidence="15" type="primary">hemB</name>
    <name evidence="15" type="ORF">Lade_0279</name>
    <name evidence="16" type="ORF">NCTC12735_00806</name>
</gene>
<dbReference type="Pfam" id="PF00490">
    <property type="entry name" value="ALAD"/>
    <property type="match status" value="1"/>
</dbReference>
<dbReference type="EMBL" id="LR134420">
    <property type="protein sequence ID" value="VEH85182.1"/>
    <property type="molecule type" value="Genomic_DNA"/>
</dbReference>
<evidence type="ECO:0000256" key="12">
    <source>
        <dbReference type="PIRSR" id="PIRSR001415-5"/>
    </source>
</evidence>
<dbReference type="Gene3D" id="3.20.20.70">
    <property type="entry name" value="Aldolase class I"/>
    <property type="match status" value="1"/>
</dbReference>
<dbReference type="NCBIfam" id="NF006762">
    <property type="entry name" value="PRK09283.1"/>
    <property type="match status" value="1"/>
</dbReference>
<comment type="pathway">
    <text evidence="1">Porphyrin-containing compound metabolism; protoporphyrin-IX biosynthesis; coproporphyrinogen-III from 5-aminolevulinate: step 1/4.</text>
</comment>
<evidence type="ECO:0000256" key="9">
    <source>
        <dbReference type="PIRSR" id="PIRSR001415-1"/>
    </source>
</evidence>
<dbReference type="OrthoDB" id="9805001at2"/>
<dbReference type="InterPro" id="IPR001731">
    <property type="entry name" value="ALAD"/>
</dbReference>
<feature type="binding site" evidence="10">
    <location>
        <position position="219"/>
    </location>
    <ligand>
        <name>5-aminolevulinate</name>
        <dbReference type="ChEBI" id="CHEBI:356416"/>
        <label>1</label>
    </ligand>
</feature>
<evidence type="ECO:0000256" key="4">
    <source>
        <dbReference type="ARBA" id="ARBA00020771"/>
    </source>
</evidence>
<evidence type="ECO:0000256" key="10">
    <source>
        <dbReference type="PIRSR" id="PIRSR001415-2"/>
    </source>
</evidence>
<proteinExistence type="inferred from homology"/>
<evidence type="ECO:0000256" key="6">
    <source>
        <dbReference type="ARBA" id="ARBA00023239"/>
    </source>
</evidence>
<dbReference type="PROSITE" id="PS00169">
    <property type="entry name" value="D_ALA_DEHYDRATASE"/>
    <property type="match status" value="1"/>
</dbReference>
<keyword evidence="11" id="KW-0862">Zinc</keyword>
<evidence type="ECO:0000313" key="18">
    <source>
        <dbReference type="Proteomes" id="UP000281170"/>
    </source>
</evidence>
<dbReference type="CDD" id="cd00384">
    <property type="entry name" value="ALAD_PBGS"/>
    <property type="match status" value="1"/>
</dbReference>
<name>A0A0W0R3J3_9GAMM</name>
<dbReference type="RefSeq" id="WP_058461366.1">
    <property type="nucleotide sequence ID" value="NZ_CAAAHS010000008.1"/>
</dbReference>
<dbReference type="InterPro" id="IPR030656">
    <property type="entry name" value="ALAD_AS"/>
</dbReference>
<dbReference type="EMBL" id="LNKA01000001">
    <property type="protein sequence ID" value="KTC65621.1"/>
    <property type="molecule type" value="Genomic_DNA"/>
</dbReference>
<dbReference type="KEGG" id="ladl:NCTC12735_00806"/>
<feature type="binding site" evidence="11">
    <location>
        <position position="132"/>
    </location>
    <ligand>
        <name>Zn(2+)</name>
        <dbReference type="ChEBI" id="CHEBI:29105"/>
        <note>catalytic</note>
    </ligand>
</feature>
<feature type="binding site" evidence="12">
    <location>
        <position position="235"/>
    </location>
    <ligand>
        <name>Mg(2+)</name>
        <dbReference type="ChEBI" id="CHEBI:18420"/>
    </ligand>
</feature>
<dbReference type="PATRIC" id="fig|45056.6.peg.285"/>
<evidence type="ECO:0000256" key="13">
    <source>
        <dbReference type="RuleBase" id="RU000515"/>
    </source>
</evidence>
<evidence type="ECO:0000313" key="15">
    <source>
        <dbReference type="EMBL" id="KTC65621.1"/>
    </source>
</evidence>
<sequence length="330" mass="36193">MTHYSLPLRPRRLRKTATIRNMVQENWLRTEQFIAPLFISETLSEKRAIPSMPGLFQLTLNDLDKEIEEISALGLPAVLLFGIPAHKDSTGSSSLSDSGIIQQAIQKIRSINKDIVIIADVCFCEYTDHGHCGVMEGETLINDATLELLTSQAISYAKAGADWIAPSSNTDGMVGAIRDGLDNAGYEDVAILSYAVKYSSSFYGPFRQAAEGAPRYGNRKTYQMNPANGHEALREAALDIEEGADLLMVKPAMNYLDVIYRLKQNFPEVPCCAYQVSGEFSMIKAAAAQGLINEEEAMMESLLAIKRAGADLIISYFAKDVAKLLKISAP</sequence>
<dbReference type="InterPro" id="IPR013785">
    <property type="entry name" value="Aldolase_TIM"/>
</dbReference>
<dbReference type="SMART" id="SM01004">
    <property type="entry name" value="ALAD"/>
    <property type="match status" value="1"/>
</dbReference>
<dbReference type="AlphaFoldDB" id="A0A0W0R3J3"/>
<evidence type="ECO:0000313" key="17">
    <source>
        <dbReference type="Proteomes" id="UP000054859"/>
    </source>
</evidence>
<evidence type="ECO:0000256" key="7">
    <source>
        <dbReference type="ARBA" id="ARBA00023244"/>
    </source>
</evidence>
<evidence type="ECO:0000256" key="1">
    <source>
        <dbReference type="ARBA" id="ARBA00004694"/>
    </source>
</evidence>
<keyword evidence="11" id="KW-0479">Metal-binding</keyword>
<dbReference type="GO" id="GO:0004655">
    <property type="term" value="F:porphobilinogen synthase activity"/>
    <property type="evidence" value="ECO:0007669"/>
    <property type="project" value="UniProtKB-EC"/>
</dbReference>
<accession>A0A0W0R3J3</accession>
<dbReference type="UniPathway" id="UPA00251">
    <property type="reaction ID" value="UER00318"/>
</dbReference>
<dbReference type="PRINTS" id="PR00144">
    <property type="entry name" value="DALDHYDRTASE"/>
</dbReference>
<evidence type="ECO:0000256" key="11">
    <source>
        <dbReference type="PIRSR" id="PIRSR001415-3"/>
    </source>
</evidence>
<evidence type="ECO:0000256" key="3">
    <source>
        <dbReference type="ARBA" id="ARBA00012053"/>
    </source>
</evidence>
<organism evidence="15 17">
    <name type="scientific">Legionella adelaidensis</name>
    <dbReference type="NCBI Taxonomy" id="45056"/>
    <lineage>
        <taxon>Bacteria</taxon>
        <taxon>Pseudomonadati</taxon>
        <taxon>Pseudomonadota</taxon>
        <taxon>Gammaproteobacteria</taxon>
        <taxon>Legionellales</taxon>
        <taxon>Legionellaceae</taxon>
        <taxon>Legionella</taxon>
    </lineage>
</organism>
<keyword evidence="17" id="KW-1185">Reference proteome</keyword>
<feature type="binding site" evidence="10">
    <location>
        <position position="207"/>
    </location>
    <ligand>
        <name>5-aminolevulinate</name>
        <dbReference type="ChEBI" id="CHEBI:356416"/>
        <label>1</label>
    </ligand>
</feature>
<dbReference type="GO" id="GO:0005829">
    <property type="term" value="C:cytosol"/>
    <property type="evidence" value="ECO:0007669"/>
    <property type="project" value="TreeGrafter"/>
</dbReference>
<feature type="binding site" evidence="10">
    <location>
        <position position="277"/>
    </location>
    <ligand>
        <name>5-aminolevulinate</name>
        <dbReference type="ChEBI" id="CHEBI:356416"/>
        <label>2</label>
    </ligand>
</feature>
<dbReference type="PANTHER" id="PTHR11458:SF0">
    <property type="entry name" value="DELTA-AMINOLEVULINIC ACID DEHYDRATASE"/>
    <property type="match status" value="1"/>
</dbReference>
<keyword evidence="7 13" id="KW-0627">Porphyrin biosynthesis</keyword>
<keyword evidence="6 13" id="KW-0456">Lyase</keyword>
<dbReference type="PIRSF" id="PIRSF001415">
    <property type="entry name" value="Porphbilin_synth"/>
    <property type="match status" value="1"/>
</dbReference>
<dbReference type="Proteomes" id="UP000281170">
    <property type="component" value="Plasmid 11"/>
</dbReference>
<dbReference type="STRING" id="45056.Lade_0279"/>
<reference evidence="16 18" key="2">
    <citation type="submission" date="2018-12" db="EMBL/GenBank/DDBJ databases">
        <authorList>
            <consortium name="Pathogen Informatics"/>
        </authorList>
    </citation>
    <scope>NUCLEOTIDE SEQUENCE [LARGE SCALE GENOMIC DNA]</scope>
    <source>
        <strain evidence="16 18">NCTC12735</strain>
        <plasmid evidence="18">11</plasmid>
    </source>
</reference>
<feature type="binding site" evidence="11">
    <location>
        <position position="122"/>
    </location>
    <ligand>
        <name>Zn(2+)</name>
        <dbReference type="ChEBI" id="CHEBI:29105"/>
        <note>catalytic</note>
    </ligand>
</feature>
<comment type="similarity">
    <text evidence="2 14">Belongs to the ALAD family.</text>
</comment>
<dbReference type="FunFam" id="3.20.20.70:FF:000019">
    <property type="entry name" value="Delta-aminolevulinic acid dehydratase"/>
    <property type="match status" value="1"/>
</dbReference>
<feature type="active site" description="Schiff-base intermediate with substrate" evidence="9">
    <location>
        <position position="250"/>
    </location>
</feature>
<evidence type="ECO:0000313" key="16">
    <source>
        <dbReference type="EMBL" id="VEH85182.1"/>
    </source>
</evidence>
<keyword evidence="16" id="KW-0614">Plasmid</keyword>
<evidence type="ECO:0000256" key="2">
    <source>
        <dbReference type="ARBA" id="ARBA00008055"/>
    </source>
</evidence>
<geneLocation type="plasmid" evidence="16 18">
    <name>11</name>
</geneLocation>
<dbReference type="SUPFAM" id="SSF51569">
    <property type="entry name" value="Aldolase"/>
    <property type="match status" value="1"/>
</dbReference>
<evidence type="ECO:0000256" key="8">
    <source>
        <dbReference type="ARBA" id="ARBA00047651"/>
    </source>
</evidence>
<keyword evidence="12" id="KW-0460">Magnesium</keyword>
<comment type="subunit">
    <text evidence="13">Homooctamer.</text>
</comment>
<reference evidence="15 17" key="1">
    <citation type="submission" date="2015-11" db="EMBL/GenBank/DDBJ databases">
        <title>Identification of large and diverse effector repertoires of 38 Legionella species.</title>
        <authorList>
            <person name="Burstein D."/>
            <person name="Amaro F."/>
            <person name="Zusman T."/>
            <person name="Lifshitz Z."/>
            <person name="Cohen O."/>
            <person name="Gilbert J.A."/>
            <person name="Pupko T."/>
            <person name="Shuman H.A."/>
            <person name="Segal G."/>
        </authorList>
    </citation>
    <scope>NUCLEOTIDE SEQUENCE [LARGE SCALE GENOMIC DNA]</scope>
    <source>
        <strain evidence="15 17">1762-AUS-E</strain>
    </source>
</reference>
<keyword evidence="5" id="KW-0350">Heme biosynthesis</keyword>
<dbReference type="PANTHER" id="PTHR11458">
    <property type="entry name" value="DELTA-AMINOLEVULINIC ACID DEHYDRATASE"/>
    <property type="match status" value="1"/>
</dbReference>